<organism evidence="2 3">
    <name type="scientific">Pseudomonas aeruginosa</name>
    <dbReference type="NCBI Taxonomy" id="287"/>
    <lineage>
        <taxon>Bacteria</taxon>
        <taxon>Pseudomonadati</taxon>
        <taxon>Pseudomonadota</taxon>
        <taxon>Gammaproteobacteria</taxon>
        <taxon>Pseudomonadales</taxon>
        <taxon>Pseudomonadaceae</taxon>
        <taxon>Pseudomonas</taxon>
    </lineage>
</organism>
<dbReference type="EMBL" id="QORE01000271">
    <property type="protein sequence ID" value="RCI74901.1"/>
    <property type="molecule type" value="Genomic_DNA"/>
</dbReference>
<comment type="caution">
    <text evidence="2">The sequence shown here is derived from an EMBL/GenBank/DDBJ whole genome shotgun (WGS) entry which is preliminary data.</text>
</comment>
<accession>A0A367MCL6</accession>
<sequence>IAIKMPRVPGMADQDSSGAPPEAVAANLPPRQPVCEECLLQAKKRGQALAER</sequence>
<protein>
    <submittedName>
        <fullName evidence="2">Rhs element Vgr protein</fullName>
    </submittedName>
</protein>
<evidence type="ECO:0000256" key="1">
    <source>
        <dbReference type="SAM" id="MobiDB-lite"/>
    </source>
</evidence>
<proteinExistence type="predicted"/>
<feature type="region of interest" description="Disordered" evidence="1">
    <location>
        <begin position="1"/>
        <end position="28"/>
    </location>
</feature>
<name>A0A367MCL6_PSEAI</name>
<evidence type="ECO:0000313" key="3">
    <source>
        <dbReference type="Proteomes" id="UP000253594"/>
    </source>
</evidence>
<feature type="non-terminal residue" evidence="2">
    <location>
        <position position="1"/>
    </location>
</feature>
<gene>
    <name evidence="2" type="ORF">DT376_10525</name>
</gene>
<dbReference type="AlphaFoldDB" id="A0A367MCL6"/>
<reference evidence="2 3" key="1">
    <citation type="submission" date="2018-07" db="EMBL/GenBank/DDBJ databases">
        <title>Mechanisms of high-level aminoglycoside resistance among Gram-negative pathogens in Brazil.</title>
        <authorList>
            <person name="Ballaben A.S."/>
            <person name="Darini A.L.C."/>
            <person name="Doi Y."/>
        </authorList>
    </citation>
    <scope>NUCLEOTIDE SEQUENCE [LARGE SCALE GENOMIC DNA]</scope>
    <source>
        <strain evidence="2 3">B2-305</strain>
    </source>
</reference>
<dbReference type="Proteomes" id="UP000253594">
    <property type="component" value="Unassembled WGS sequence"/>
</dbReference>
<evidence type="ECO:0000313" key="2">
    <source>
        <dbReference type="EMBL" id="RCI74901.1"/>
    </source>
</evidence>